<dbReference type="PROSITE" id="PS00194">
    <property type="entry name" value="THIOREDOXIN_1"/>
    <property type="match status" value="1"/>
</dbReference>
<reference evidence="4 6" key="1">
    <citation type="submission" date="2019-12" db="EMBL/GenBank/DDBJ databases">
        <title>Genomic-based taxomic classification of the family Erythrobacteraceae.</title>
        <authorList>
            <person name="Xu L."/>
        </authorList>
    </citation>
    <scope>NUCLEOTIDE SEQUENCE [LARGE SCALE GENOMIC DNA]</scope>
    <source>
        <strain evidence="4 6">JCM 16677</strain>
    </source>
</reference>
<organism evidence="4 6">
    <name type="scientific">Parerythrobacter jejuensis</name>
    <dbReference type="NCBI Taxonomy" id="795812"/>
    <lineage>
        <taxon>Bacteria</taxon>
        <taxon>Pseudomonadati</taxon>
        <taxon>Pseudomonadota</taxon>
        <taxon>Alphaproteobacteria</taxon>
        <taxon>Sphingomonadales</taxon>
        <taxon>Erythrobacteraceae</taxon>
        <taxon>Parerythrobacter</taxon>
    </lineage>
</organism>
<comment type="caution">
    <text evidence="4">The sequence shown here is derived from an EMBL/GenBank/DDBJ whole genome shotgun (WGS) entry which is preliminary data.</text>
</comment>
<evidence type="ECO:0000313" key="6">
    <source>
        <dbReference type="Proteomes" id="UP000446786"/>
    </source>
</evidence>
<evidence type="ECO:0000313" key="4">
    <source>
        <dbReference type="EMBL" id="MXP31015.1"/>
    </source>
</evidence>
<sequence length="233" mass="24309">MIRSALLVALCLLAGFGGAAAFAWSGLGDRQVEKYLLANPDLLPRMVQAYERQQAEQKLSSAGADLREPFAGAVLGNPAGTRTLIKFTDYNCGYCRASSAEVAKLVAQDPDLKVIIREWPIFEGSERVASMALAAAKQGKYSAFHSAVFAGGDTSEAGLKAAAQASGVDFDQAVKDAGDPQIAYELARNTAMAQELGFTGTPSWVIGDTILEGAVPAEALSEALSNSGQSGTS</sequence>
<evidence type="ECO:0000313" key="5">
    <source>
        <dbReference type="EMBL" id="MXP33775.1"/>
    </source>
</evidence>
<dbReference type="EMBL" id="WTYE01000001">
    <property type="protein sequence ID" value="MXP31015.1"/>
    <property type="molecule type" value="Genomic_DNA"/>
</dbReference>
<evidence type="ECO:0000256" key="2">
    <source>
        <dbReference type="SAM" id="SignalP"/>
    </source>
</evidence>
<dbReference type="Gene3D" id="3.40.30.10">
    <property type="entry name" value="Glutaredoxin"/>
    <property type="match status" value="1"/>
</dbReference>
<dbReference type="RefSeq" id="WP_160778497.1">
    <property type="nucleotide sequence ID" value="NZ_WTYE01000001.1"/>
</dbReference>
<protein>
    <submittedName>
        <fullName evidence="4">Thioredoxin domain-containing protein</fullName>
    </submittedName>
</protein>
<feature type="signal peptide" evidence="2">
    <location>
        <begin position="1"/>
        <end position="21"/>
    </location>
</feature>
<evidence type="ECO:0000259" key="3">
    <source>
        <dbReference type="PROSITE" id="PS51352"/>
    </source>
</evidence>
<dbReference type="Pfam" id="PF01323">
    <property type="entry name" value="DSBA"/>
    <property type="match status" value="1"/>
</dbReference>
<dbReference type="OrthoDB" id="9780147at2"/>
<dbReference type="InterPro" id="IPR001853">
    <property type="entry name" value="DSBA-like_thioredoxin_dom"/>
</dbReference>
<dbReference type="InterPro" id="IPR017937">
    <property type="entry name" value="Thioredoxin_CS"/>
</dbReference>
<keyword evidence="2" id="KW-0732">Signal</keyword>
<dbReference type="InterPro" id="IPR036249">
    <property type="entry name" value="Thioredoxin-like_sf"/>
</dbReference>
<keyword evidence="6" id="KW-1185">Reference proteome</keyword>
<dbReference type="InterPro" id="IPR013766">
    <property type="entry name" value="Thioredoxin_domain"/>
</dbReference>
<feature type="domain" description="Thioredoxin" evidence="3">
    <location>
        <begin position="37"/>
        <end position="229"/>
    </location>
</feature>
<dbReference type="PROSITE" id="PS51352">
    <property type="entry name" value="THIOREDOXIN_2"/>
    <property type="match status" value="1"/>
</dbReference>
<dbReference type="Proteomes" id="UP000446786">
    <property type="component" value="Unassembled WGS sequence"/>
</dbReference>
<dbReference type="SUPFAM" id="SSF52833">
    <property type="entry name" value="Thioredoxin-like"/>
    <property type="match status" value="1"/>
</dbReference>
<proteinExistence type="predicted"/>
<accession>A0A845AQ39</accession>
<keyword evidence="1" id="KW-0676">Redox-active center</keyword>
<feature type="chain" id="PRO_5044663578" evidence="2">
    <location>
        <begin position="22"/>
        <end position="233"/>
    </location>
</feature>
<dbReference type="GO" id="GO:0015036">
    <property type="term" value="F:disulfide oxidoreductase activity"/>
    <property type="evidence" value="ECO:0007669"/>
    <property type="project" value="UniProtKB-ARBA"/>
</dbReference>
<dbReference type="EMBL" id="WTYE01000001">
    <property type="protein sequence ID" value="MXP33775.1"/>
    <property type="molecule type" value="Genomic_DNA"/>
</dbReference>
<evidence type="ECO:0000256" key="1">
    <source>
        <dbReference type="ARBA" id="ARBA00023284"/>
    </source>
</evidence>
<name>A0A845AQ39_9SPHN</name>
<dbReference type="CDD" id="cd03023">
    <property type="entry name" value="DsbA_Com1_like"/>
    <property type="match status" value="1"/>
</dbReference>
<gene>
    <name evidence="4" type="ORF">GRI94_04155</name>
    <name evidence="5" type="ORF">GRI94_18245</name>
</gene>
<dbReference type="AlphaFoldDB" id="A0A845AQ39"/>